<reference evidence="2 3" key="1">
    <citation type="submission" date="2022-09" db="EMBL/GenBank/DDBJ databases">
        <authorList>
            <person name="Palmer J.M."/>
        </authorList>
    </citation>
    <scope>NUCLEOTIDE SEQUENCE [LARGE SCALE GENOMIC DNA]</scope>
    <source>
        <strain evidence="2 3">DSM 7382</strain>
    </source>
</reference>
<sequence length="102" mass="11523">MCPAFMGRPVDQQNSVSLIKREPTPRHAAPDDPTKHGANLWRVQEYLPLKSTERLGSTLPQRYFLYRGCAHFKSMAKWVTYVRGDLTYGAKMSALAPSVLTL</sequence>
<organism evidence="2 3">
    <name type="scientific">Cerrena zonata</name>
    <dbReference type="NCBI Taxonomy" id="2478898"/>
    <lineage>
        <taxon>Eukaryota</taxon>
        <taxon>Fungi</taxon>
        <taxon>Dikarya</taxon>
        <taxon>Basidiomycota</taxon>
        <taxon>Agaricomycotina</taxon>
        <taxon>Agaricomycetes</taxon>
        <taxon>Polyporales</taxon>
        <taxon>Cerrenaceae</taxon>
        <taxon>Cerrena</taxon>
    </lineage>
</organism>
<feature type="region of interest" description="Disordered" evidence="1">
    <location>
        <begin position="1"/>
        <end position="36"/>
    </location>
</feature>
<keyword evidence="3" id="KW-1185">Reference proteome</keyword>
<dbReference type="EMBL" id="JASBNA010000004">
    <property type="protein sequence ID" value="KAK7692866.1"/>
    <property type="molecule type" value="Genomic_DNA"/>
</dbReference>
<evidence type="ECO:0000256" key="1">
    <source>
        <dbReference type="SAM" id="MobiDB-lite"/>
    </source>
</evidence>
<gene>
    <name evidence="2" type="ORF">QCA50_004501</name>
</gene>
<accession>A0AAW0GTW5</accession>
<dbReference type="AlphaFoldDB" id="A0AAW0GTW5"/>
<name>A0AAW0GTW5_9APHY</name>
<protein>
    <submittedName>
        <fullName evidence="2">Uncharacterized protein</fullName>
    </submittedName>
</protein>
<dbReference type="Proteomes" id="UP001385951">
    <property type="component" value="Unassembled WGS sequence"/>
</dbReference>
<proteinExistence type="predicted"/>
<comment type="caution">
    <text evidence="2">The sequence shown here is derived from an EMBL/GenBank/DDBJ whole genome shotgun (WGS) entry which is preliminary data.</text>
</comment>
<evidence type="ECO:0000313" key="3">
    <source>
        <dbReference type="Proteomes" id="UP001385951"/>
    </source>
</evidence>
<evidence type="ECO:0000313" key="2">
    <source>
        <dbReference type="EMBL" id="KAK7692866.1"/>
    </source>
</evidence>
<feature type="compositionally biased region" description="Basic and acidic residues" evidence="1">
    <location>
        <begin position="19"/>
        <end position="35"/>
    </location>
</feature>